<evidence type="ECO:0000313" key="10">
    <source>
        <dbReference type="EMBL" id="PVD30747.1"/>
    </source>
</evidence>
<accession>A0A2T7PBE9</accession>
<keyword evidence="4" id="KW-0963">Cytoplasm</keyword>
<proteinExistence type="inferred from homology"/>
<dbReference type="AlphaFoldDB" id="A0A2T7PBE9"/>
<evidence type="ECO:0000256" key="7">
    <source>
        <dbReference type="ARBA" id="ARBA00022691"/>
    </source>
</evidence>
<evidence type="ECO:0000256" key="8">
    <source>
        <dbReference type="ARBA" id="ARBA00023242"/>
    </source>
</evidence>
<dbReference type="PANTHER" id="PTHR14614">
    <property type="entry name" value="HEPATOCELLULAR CARCINOMA-ASSOCIATED ANTIGEN"/>
    <property type="match status" value="1"/>
</dbReference>
<sequence>MSTFKFNFLPSAEDHDLTRETLSENLHDDGCPADDTDNLACELQLPSSKIEAKGLDTAEFYFKGHHLQILSGPSVEDHLLNSSALSSLALKNAIARHSDLEAGKYEGGLKLWECAVDLCQYLEECDISMPGCSVLELGCGGGLPGILAAKMGADIVHFQDFV</sequence>
<keyword evidence="5" id="KW-0489">Methyltransferase</keyword>
<keyword evidence="8" id="KW-0539">Nucleus</keyword>
<dbReference type="Proteomes" id="UP000245119">
    <property type="component" value="Linkage Group LG5"/>
</dbReference>
<reference evidence="10 11" key="1">
    <citation type="submission" date="2018-04" db="EMBL/GenBank/DDBJ databases">
        <title>The genome of golden apple snail Pomacea canaliculata provides insight into stress tolerance and invasive adaptation.</title>
        <authorList>
            <person name="Liu C."/>
            <person name="Liu B."/>
            <person name="Ren Y."/>
            <person name="Zhang Y."/>
            <person name="Wang H."/>
            <person name="Li S."/>
            <person name="Jiang F."/>
            <person name="Yin L."/>
            <person name="Zhang G."/>
            <person name="Qian W."/>
            <person name="Fan W."/>
        </authorList>
    </citation>
    <scope>NUCLEOTIDE SEQUENCE [LARGE SCALE GENOMIC DNA]</scope>
    <source>
        <strain evidence="10">SZHN2017</strain>
        <tissue evidence="10">Muscle</tissue>
    </source>
</reference>
<evidence type="ECO:0000256" key="9">
    <source>
        <dbReference type="ARBA" id="ARBA00038126"/>
    </source>
</evidence>
<dbReference type="GO" id="GO:0018064">
    <property type="term" value="F:protein-L-histidine N-tele-methyltransferase activity"/>
    <property type="evidence" value="ECO:0007669"/>
    <property type="project" value="UniProtKB-EC"/>
</dbReference>
<evidence type="ECO:0000256" key="5">
    <source>
        <dbReference type="ARBA" id="ARBA00022603"/>
    </source>
</evidence>
<gene>
    <name evidence="10" type="ORF">C0Q70_10022</name>
</gene>
<dbReference type="EMBL" id="PZQS01000005">
    <property type="protein sequence ID" value="PVD30747.1"/>
    <property type="molecule type" value="Genomic_DNA"/>
</dbReference>
<dbReference type="GO" id="GO:0032259">
    <property type="term" value="P:methylation"/>
    <property type="evidence" value="ECO:0007669"/>
    <property type="project" value="UniProtKB-KW"/>
</dbReference>
<dbReference type="Gene3D" id="3.40.50.150">
    <property type="entry name" value="Vaccinia Virus protein VP39"/>
    <property type="match status" value="1"/>
</dbReference>
<evidence type="ECO:0000256" key="6">
    <source>
        <dbReference type="ARBA" id="ARBA00022679"/>
    </source>
</evidence>
<dbReference type="InterPro" id="IPR019410">
    <property type="entry name" value="Methyltransf_16"/>
</dbReference>
<dbReference type="PANTHER" id="PTHR14614:SF39">
    <property type="entry name" value="HISTIDINE PROTEIN METHYLTRANSFERASE 1 HOMOLOG"/>
    <property type="match status" value="1"/>
</dbReference>
<dbReference type="SUPFAM" id="SSF53335">
    <property type="entry name" value="S-adenosyl-L-methionine-dependent methyltransferases"/>
    <property type="match status" value="1"/>
</dbReference>
<dbReference type="STRING" id="400727.A0A2T7PBE9"/>
<evidence type="ECO:0000256" key="1">
    <source>
        <dbReference type="ARBA" id="ARBA00004123"/>
    </source>
</evidence>
<evidence type="ECO:0000256" key="3">
    <source>
        <dbReference type="ARBA" id="ARBA00012533"/>
    </source>
</evidence>
<dbReference type="GO" id="GO:0005737">
    <property type="term" value="C:cytoplasm"/>
    <property type="evidence" value="ECO:0007669"/>
    <property type="project" value="UniProtKB-SubCell"/>
</dbReference>
<evidence type="ECO:0000313" key="11">
    <source>
        <dbReference type="Proteomes" id="UP000245119"/>
    </source>
</evidence>
<keyword evidence="6" id="KW-0808">Transferase</keyword>
<dbReference type="EC" id="2.1.1.85" evidence="3"/>
<dbReference type="InterPro" id="IPR029063">
    <property type="entry name" value="SAM-dependent_MTases_sf"/>
</dbReference>
<dbReference type="GO" id="GO:0005634">
    <property type="term" value="C:nucleus"/>
    <property type="evidence" value="ECO:0007669"/>
    <property type="project" value="UniProtKB-SubCell"/>
</dbReference>
<evidence type="ECO:0000256" key="2">
    <source>
        <dbReference type="ARBA" id="ARBA00004496"/>
    </source>
</evidence>
<name>A0A2T7PBE9_POMCA</name>
<comment type="subcellular location">
    <subcellularLocation>
        <location evidence="2">Cytoplasm</location>
    </subcellularLocation>
    <subcellularLocation>
        <location evidence="1">Nucleus</location>
    </subcellularLocation>
</comment>
<keyword evidence="11" id="KW-1185">Reference proteome</keyword>
<dbReference type="OrthoDB" id="1723750at2759"/>
<evidence type="ECO:0000256" key="4">
    <source>
        <dbReference type="ARBA" id="ARBA00022490"/>
    </source>
</evidence>
<organism evidence="10 11">
    <name type="scientific">Pomacea canaliculata</name>
    <name type="common">Golden apple snail</name>
    <dbReference type="NCBI Taxonomy" id="400727"/>
    <lineage>
        <taxon>Eukaryota</taxon>
        <taxon>Metazoa</taxon>
        <taxon>Spiralia</taxon>
        <taxon>Lophotrochozoa</taxon>
        <taxon>Mollusca</taxon>
        <taxon>Gastropoda</taxon>
        <taxon>Caenogastropoda</taxon>
        <taxon>Architaenioglossa</taxon>
        <taxon>Ampullarioidea</taxon>
        <taxon>Ampullariidae</taxon>
        <taxon>Pomacea</taxon>
    </lineage>
</organism>
<keyword evidence="7" id="KW-0949">S-adenosyl-L-methionine</keyword>
<dbReference type="Pfam" id="PF10294">
    <property type="entry name" value="Methyltransf_16"/>
    <property type="match status" value="1"/>
</dbReference>
<comment type="caution">
    <text evidence="10">The sequence shown here is derived from an EMBL/GenBank/DDBJ whole genome shotgun (WGS) entry which is preliminary data.</text>
</comment>
<comment type="similarity">
    <text evidence="9">Belongs to the methyltransferase superfamily. METTL18 family.</text>
</comment>
<protein>
    <recommendedName>
        <fullName evidence="3">protein-histidine N-methyltransferase</fullName>
        <ecNumber evidence="3">2.1.1.85</ecNumber>
    </recommendedName>
</protein>